<evidence type="ECO:0000256" key="1">
    <source>
        <dbReference type="SAM" id="SignalP"/>
    </source>
</evidence>
<dbReference type="InterPro" id="IPR029045">
    <property type="entry name" value="ClpP/crotonase-like_dom_sf"/>
</dbReference>
<sequence>MKHLITFLLFAMSISATAQKQTAPVTITSLTEVQKKQILDSLIKKLEGFYIKPNNVAEIKKKLNENFKKGNYTTVNTPNDYAAKMTSDLIEISKDLHFRVMFDPEWAENYLKKSEKEIEKKIKALELAQAQKNNFGFKQVKILEGNVGYLEFTYFEDPAIGSETATSVMQFLSNTDALIIDLRNNNGGAMEMAQFISTYLYWNKELPLYKYYTYEKENKKLEREMWLLPSVPGKRLNEADVYILTSNTTFSAAEWMSYSLQNLKRATIIGEKTAGGAHPIDRKVLAHGFSANIPFGEVKDPITKSDFEGKGVMPDVLCKSEEAVNASHILALQKLIAKSKDSVNTLEWFIPIVKNRQKPVHVDVNTLKSYQGKFGKSELVYEADHFYYKWNNIVTLLLTPLEQDLFAIEGINEFRIKVISENGTVTAIKRIYQDGQEKIYKKDQQSTI</sequence>
<evidence type="ECO:0000259" key="2">
    <source>
        <dbReference type="SMART" id="SM00245"/>
    </source>
</evidence>
<comment type="caution">
    <text evidence="3">The sequence shown here is derived from an EMBL/GenBank/DDBJ whole genome shotgun (WGS) entry which is preliminary data.</text>
</comment>
<dbReference type="RefSeq" id="WP_089050814.1">
    <property type="nucleotide sequence ID" value="NZ_FXTV01000013.1"/>
</dbReference>
<dbReference type="OrthoDB" id="6397760at2"/>
<protein>
    <recommendedName>
        <fullName evidence="2">Tail specific protease domain-containing protein</fullName>
    </recommendedName>
</protein>
<dbReference type="PANTHER" id="PTHR11261:SF3">
    <property type="entry name" value="RETINOL-BINDING PROTEIN 3"/>
    <property type="match status" value="1"/>
</dbReference>
<dbReference type="PANTHER" id="PTHR11261">
    <property type="entry name" value="INTERPHOTORECEPTOR RETINOID-BINDING PROTEIN"/>
    <property type="match status" value="1"/>
</dbReference>
<dbReference type="CDD" id="cd07563">
    <property type="entry name" value="Peptidase_S41_IRBP"/>
    <property type="match status" value="1"/>
</dbReference>
<evidence type="ECO:0000313" key="4">
    <source>
        <dbReference type="Proteomes" id="UP000198345"/>
    </source>
</evidence>
<proteinExistence type="predicted"/>
<dbReference type="Proteomes" id="UP000198345">
    <property type="component" value="Unassembled WGS sequence"/>
</dbReference>
<gene>
    <name evidence="3" type="ORF">B0A66_15770</name>
</gene>
<dbReference type="GO" id="GO:0006508">
    <property type="term" value="P:proteolysis"/>
    <property type="evidence" value="ECO:0007669"/>
    <property type="project" value="InterPro"/>
</dbReference>
<dbReference type="Pfam" id="PF03572">
    <property type="entry name" value="Peptidase_S41"/>
    <property type="match status" value="1"/>
</dbReference>
<keyword evidence="4" id="KW-1185">Reference proteome</keyword>
<accession>A0A226H2W8</accession>
<feature type="signal peptide" evidence="1">
    <location>
        <begin position="1"/>
        <end position="18"/>
    </location>
</feature>
<dbReference type="AlphaFoldDB" id="A0A226H2W8"/>
<evidence type="ECO:0000313" key="3">
    <source>
        <dbReference type="EMBL" id="OXA88394.1"/>
    </source>
</evidence>
<name>A0A226H2W8_9FLAO</name>
<dbReference type="InterPro" id="IPR005151">
    <property type="entry name" value="Tail-specific_protease"/>
</dbReference>
<dbReference type="Gene3D" id="3.90.226.10">
    <property type="entry name" value="2-enoyl-CoA Hydratase, Chain A, domain 1"/>
    <property type="match status" value="1"/>
</dbReference>
<dbReference type="Pfam" id="PF11918">
    <property type="entry name" value="Peptidase_S41_N"/>
    <property type="match status" value="1"/>
</dbReference>
<dbReference type="GO" id="GO:0008236">
    <property type="term" value="F:serine-type peptidase activity"/>
    <property type="evidence" value="ECO:0007669"/>
    <property type="project" value="InterPro"/>
</dbReference>
<dbReference type="SMART" id="SM00245">
    <property type="entry name" value="TSPc"/>
    <property type="match status" value="1"/>
</dbReference>
<feature type="chain" id="PRO_5012375479" description="Tail specific protease domain-containing protein" evidence="1">
    <location>
        <begin position="19"/>
        <end position="448"/>
    </location>
</feature>
<dbReference type="Gene3D" id="3.30.750.44">
    <property type="match status" value="1"/>
</dbReference>
<dbReference type="SUPFAM" id="SSF52096">
    <property type="entry name" value="ClpP/crotonase"/>
    <property type="match status" value="1"/>
</dbReference>
<dbReference type="EMBL" id="MUGW01000032">
    <property type="protein sequence ID" value="OXA88394.1"/>
    <property type="molecule type" value="Genomic_DNA"/>
</dbReference>
<reference evidence="3 4" key="1">
    <citation type="submission" date="2016-11" db="EMBL/GenBank/DDBJ databases">
        <title>Whole genomes of Flavobacteriaceae.</title>
        <authorList>
            <person name="Stine C."/>
            <person name="Li C."/>
            <person name="Tadesse D."/>
        </authorList>
    </citation>
    <scope>NUCLEOTIDE SEQUENCE [LARGE SCALE GENOMIC DNA]</scope>
    <source>
        <strain evidence="3 4">DSM 18292</strain>
    </source>
</reference>
<feature type="domain" description="Tail specific protease" evidence="2">
    <location>
        <begin position="115"/>
        <end position="319"/>
    </location>
</feature>
<organism evidence="3 4">
    <name type="scientific">Flavobacterium hercynium</name>
    <dbReference type="NCBI Taxonomy" id="387094"/>
    <lineage>
        <taxon>Bacteria</taxon>
        <taxon>Pseudomonadati</taxon>
        <taxon>Bacteroidota</taxon>
        <taxon>Flavobacteriia</taxon>
        <taxon>Flavobacteriales</taxon>
        <taxon>Flavobacteriaceae</taxon>
        <taxon>Flavobacterium</taxon>
    </lineage>
</organism>
<keyword evidence="1" id="KW-0732">Signal</keyword>